<dbReference type="EMBL" id="SVAF01000017">
    <property type="protein sequence ID" value="MBE6165024.1"/>
    <property type="molecule type" value="Genomic_DNA"/>
</dbReference>
<evidence type="ECO:0000313" key="1">
    <source>
        <dbReference type="EMBL" id="MBE6165024.1"/>
    </source>
</evidence>
<sequence length="74" mass="8542">MDYETFFATIKNQKPKGMSLAKYLITHPSRTHSRSTLEAVAKNLKQCQNQKRLPSGVVMNCVKEYFDFVEVDND</sequence>
<protein>
    <submittedName>
        <fullName evidence="1">Uncharacterized protein</fullName>
    </submittedName>
</protein>
<proteinExistence type="predicted"/>
<dbReference type="Proteomes" id="UP000700800">
    <property type="component" value="Unassembled WGS sequence"/>
</dbReference>
<reference evidence="1" key="1">
    <citation type="submission" date="2019-04" db="EMBL/GenBank/DDBJ databases">
        <title>Evolution of Biomass-Degrading Anaerobic Consortia Revealed by Metagenomics.</title>
        <authorList>
            <person name="Peng X."/>
        </authorList>
    </citation>
    <scope>NUCLEOTIDE SEQUENCE</scope>
    <source>
        <strain evidence="1">SIG195</strain>
    </source>
</reference>
<gene>
    <name evidence="1" type="ORF">E7156_06950</name>
</gene>
<dbReference type="AlphaFoldDB" id="A0A927XGP3"/>
<organism evidence="1 2">
    <name type="scientific">Streptococcus gallolyticus</name>
    <dbReference type="NCBI Taxonomy" id="315405"/>
    <lineage>
        <taxon>Bacteria</taxon>
        <taxon>Bacillati</taxon>
        <taxon>Bacillota</taxon>
        <taxon>Bacilli</taxon>
        <taxon>Lactobacillales</taxon>
        <taxon>Streptococcaceae</taxon>
        <taxon>Streptococcus</taxon>
    </lineage>
</organism>
<name>A0A927XGP3_9STRE</name>
<comment type="caution">
    <text evidence="1">The sequence shown here is derived from an EMBL/GenBank/DDBJ whole genome shotgun (WGS) entry which is preliminary data.</text>
</comment>
<evidence type="ECO:0000313" key="2">
    <source>
        <dbReference type="Proteomes" id="UP000700800"/>
    </source>
</evidence>
<accession>A0A927XGP3</accession>